<evidence type="ECO:0000313" key="2">
    <source>
        <dbReference type="Proteomes" id="UP001600888"/>
    </source>
</evidence>
<gene>
    <name evidence="1" type="ORF">FJTKL_14249</name>
</gene>
<accession>A0ABR4E8D5</accession>
<dbReference type="EMBL" id="JBAWTH010000084">
    <property type="protein sequence ID" value="KAL2278690.1"/>
    <property type="molecule type" value="Genomic_DNA"/>
</dbReference>
<comment type="caution">
    <text evidence="1">The sequence shown here is derived from an EMBL/GenBank/DDBJ whole genome shotgun (WGS) entry which is preliminary data.</text>
</comment>
<organism evidence="1 2">
    <name type="scientific">Diaporthe vaccinii</name>
    <dbReference type="NCBI Taxonomy" id="105482"/>
    <lineage>
        <taxon>Eukaryota</taxon>
        <taxon>Fungi</taxon>
        <taxon>Dikarya</taxon>
        <taxon>Ascomycota</taxon>
        <taxon>Pezizomycotina</taxon>
        <taxon>Sordariomycetes</taxon>
        <taxon>Sordariomycetidae</taxon>
        <taxon>Diaporthales</taxon>
        <taxon>Diaporthaceae</taxon>
        <taxon>Diaporthe</taxon>
        <taxon>Diaporthe eres species complex</taxon>
    </lineage>
</organism>
<keyword evidence="2" id="KW-1185">Reference proteome</keyword>
<dbReference type="Proteomes" id="UP001600888">
    <property type="component" value="Unassembled WGS sequence"/>
</dbReference>
<protein>
    <submittedName>
        <fullName evidence="1">Uncharacterized protein</fullName>
    </submittedName>
</protein>
<reference evidence="1 2" key="1">
    <citation type="submission" date="2024-03" db="EMBL/GenBank/DDBJ databases">
        <title>A high-quality draft genome sequence of Diaporthe vaccinii, a causative agent of upright dieback and viscid rot disease in cranberry plants.</title>
        <authorList>
            <person name="Sarrasin M."/>
            <person name="Lang B.F."/>
            <person name="Burger G."/>
        </authorList>
    </citation>
    <scope>NUCLEOTIDE SEQUENCE [LARGE SCALE GENOMIC DNA]</scope>
    <source>
        <strain evidence="1 2">IS7</strain>
    </source>
</reference>
<proteinExistence type="predicted"/>
<evidence type="ECO:0000313" key="1">
    <source>
        <dbReference type="EMBL" id="KAL2278690.1"/>
    </source>
</evidence>
<name>A0ABR4E8D5_9PEZI</name>
<sequence>MSQPMIASLGDLRVIAHALCEDDNIKKTMIDYLRAFRNSTTGKDSGEATDHVALIEQATARELYTIQLHHCKNEEIKKRVENYLQVLLYTKPTEVTPEIADSPNPIKTATPEELHNVILALCEEDDAKKRVASHLRVLRRSKAGGAATAGADAVALINSATEMELRAIGIAMSDADEEMKKRLLESLHVLSIFGEPHRTETKRVTFQCLRCKDYVQEKDNKAQSCTYHPGEFSCLLTGKEGSRRVTNSLTGRVEQGMIPGMDLPRAVDRWSCCFRPPINRGCKTQKHQRQ</sequence>